<feature type="transmembrane region" description="Helical" evidence="1">
    <location>
        <begin position="57"/>
        <end position="75"/>
    </location>
</feature>
<comment type="caution">
    <text evidence="2">The sequence shown here is derived from an EMBL/GenBank/DDBJ whole genome shotgun (WGS) entry which is preliminary data.</text>
</comment>
<dbReference type="RefSeq" id="WP_084843567.1">
    <property type="nucleotide sequence ID" value="NZ_ARYN01000078.1"/>
</dbReference>
<proteinExistence type="predicted"/>
<organism evidence="2 3">
    <name type="scientific">Zunongwangia atlantica 22II14-10F7</name>
    <dbReference type="NCBI Taxonomy" id="1185767"/>
    <lineage>
        <taxon>Bacteria</taxon>
        <taxon>Pseudomonadati</taxon>
        <taxon>Bacteroidota</taxon>
        <taxon>Flavobacteriia</taxon>
        <taxon>Flavobacteriales</taxon>
        <taxon>Flavobacteriaceae</taxon>
        <taxon>Zunongwangia</taxon>
    </lineage>
</organism>
<keyword evidence="3" id="KW-1185">Reference proteome</keyword>
<dbReference type="Proteomes" id="UP000192746">
    <property type="component" value="Unassembled WGS sequence"/>
</dbReference>
<evidence type="ECO:0000313" key="3">
    <source>
        <dbReference type="Proteomes" id="UP000192746"/>
    </source>
</evidence>
<dbReference type="EMBL" id="ARYN01000078">
    <property type="protein sequence ID" value="ORL43468.1"/>
    <property type="molecule type" value="Genomic_DNA"/>
</dbReference>
<evidence type="ECO:0000313" key="2">
    <source>
        <dbReference type="EMBL" id="ORL43468.1"/>
    </source>
</evidence>
<keyword evidence="1" id="KW-0812">Transmembrane</keyword>
<sequence length="167" mass="19267">MNTISELNKISKKNSKKIRTITLYNLISFWGVLIFGIFGMLIGIYFLPIEKLNIENVSIIVLIPICLILLSYYMLEVNLKFLKGSKRSYWILLVFFAIQCVGIGMANTKFNFELGGIPLNFTIRFGEFFLKINVAAICLTLYLLSFKKNLPEFLENLKQKNSQNYGR</sequence>
<dbReference type="AlphaFoldDB" id="A0A1Y1SXJ5"/>
<keyword evidence="1" id="KW-0472">Membrane</keyword>
<feature type="transmembrane region" description="Helical" evidence="1">
    <location>
        <begin position="128"/>
        <end position="146"/>
    </location>
</feature>
<protein>
    <submittedName>
        <fullName evidence="2">Uncharacterized protein</fullName>
    </submittedName>
</protein>
<feature type="transmembrane region" description="Helical" evidence="1">
    <location>
        <begin position="87"/>
        <end position="108"/>
    </location>
</feature>
<name>A0A1Y1SXJ5_9FLAO</name>
<reference evidence="2 3" key="1">
    <citation type="submission" date="2013-04" db="EMBL/GenBank/DDBJ databases">
        <title>Zunongwangia sp. 22II14-10F7 Genome Sequencing.</title>
        <authorList>
            <person name="Lai Q."/>
            <person name="Shao Z."/>
        </authorList>
    </citation>
    <scope>NUCLEOTIDE SEQUENCE [LARGE SCALE GENOMIC DNA]</scope>
    <source>
        <strain evidence="2 3">22II14-10F7</strain>
    </source>
</reference>
<gene>
    <name evidence="2" type="ORF">IIF7_20661</name>
</gene>
<accession>A0A1Y1SXJ5</accession>
<keyword evidence="1" id="KW-1133">Transmembrane helix</keyword>
<feature type="transmembrane region" description="Helical" evidence="1">
    <location>
        <begin position="21"/>
        <end position="45"/>
    </location>
</feature>
<evidence type="ECO:0000256" key="1">
    <source>
        <dbReference type="SAM" id="Phobius"/>
    </source>
</evidence>